<organism evidence="2 3">
    <name type="scientific">Trichosporon asahii var. asahii (strain ATCC 90039 / CBS 2479 / JCM 2466 / KCTC 7840 / NBRC 103889/ NCYC 2677 / UAMH 7654)</name>
    <name type="common">Yeast</name>
    <dbReference type="NCBI Taxonomy" id="1186058"/>
    <lineage>
        <taxon>Eukaryota</taxon>
        <taxon>Fungi</taxon>
        <taxon>Dikarya</taxon>
        <taxon>Basidiomycota</taxon>
        <taxon>Agaricomycotina</taxon>
        <taxon>Tremellomycetes</taxon>
        <taxon>Trichosporonales</taxon>
        <taxon>Trichosporonaceae</taxon>
        <taxon>Trichosporon</taxon>
    </lineage>
</organism>
<feature type="compositionally biased region" description="Pro residues" evidence="1">
    <location>
        <begin position="1170"/>
        <end position="1179"/>
    </location>
</feature>
<feature type="compositionally biased region" description="Low complexity" evidence="1">
    <location>
        <begin position="845"/>
        <end position="856"/>
    </location>
</feature>
<feature type="compositionally biased region" description="Polar residues" evidence="1">
    <location>
        <begin position="1528"/>
        <end position="1537"/>
    </location>
</feature>
<dbReference type="OrthoDB" id="3259825at2759"/>
<feature type="compositionally biased region" description="Basic and acidic residues" evidence="1">
    <location>
        <begin position="92"/>
        <end position="101"/>
    </location>
</feature>
<feature type="compositionally biased region" description="Low complexity" evidence="1">
    <location>
        <begin position="795"/>
        <end position="807"/>
    </location>
</feature>
<feature type="compositionally biased region" description="Polar residues" evidence="1">
    <location>
        <begin position="446"/>
        <end position="458"/>
    </location>
</feature>
<comment type="caution">
    <text evidence="2">The sequence shown here is derived from an EMBL/GenBank/DDBJ whole genome shotgun (WGS) entry which is preliminary data.</text>
</comment>
<feature type="compositionally biased region" description="Basic and acidic residues" evidence="1">
    <location>
        <begin position="1138"/>
        <end position="1152"/>
    </location>
</feature>
<dbReference type="Proteomes" id="UP000002748">
    <property type="component" value="Unassembled WGS sequence"/>
</dbReference>
<feature type="region of interest" description="Disordered" evidence="1">
    <location>
        <begin position="761"/>
        <end position="871"/>
    </location>
</feature>
<feature type="compositionally biased region" description="Basic residues" evidence="1">
    <location>
        <begin position="1"/>
        <end position="10"/>
    </location>
</feature>
<reference evidence="2 3" key="1">
    <citation type="journal article" date="2012" name="Eukaryot. Cell">
        <title>Draft genome sequence of CBS 2479, the standard type strain of Trichosporon asahii.</title>
        <authorList>
            <person name="Yang R.Y."/>
            <person name="Li H.T."/>
            <person name="Zhu H."/>
            <person name="Zhou G.P."/>
            <person name="Wang M."/>
            <person name="Wang L."/>
        </authorList>
    </citation>
    <scope>NUCLEOTIDE SEQUENCE [LARGE SCALE GENOMIC DNA]</scope>
    <source>
        <strain evidence="3">ATCC 90039 / CBS 2479 / JCM 2466 / KCTC 7840 / NCYC 2677 / UAMH 7654</strain>
    </source>
</reference>
<feature type="region of interest" description="Disordered" evidence="1">
    <location>
        <begin position="1"/>
        <end position="31"/>
    </location>
</feature>
<feature type="compositionally biased region" description="Basic and acidic residues" evidence="1">
    <location>
        <begin position="1056"/>
        <end position="1065"/>
    </location>
</feature>
<feature type="compositionally biased region" description="Polar residues" evidence="1">
    <location>
        <begin position="489"/>
        <end position="527"/>
    </location>
</feature>
<protein>
    <submittedName>
        <fullName evidence="2">Uncharacterized protein</fullName>
    </submittedName>
</protein>
<feature type="compositionally biased region" description="Low complexity" evidence="1">
    <location>
        <begin position="980"/>
        <end position="992"/>
    </location>
</feature>
<dbReference type="RefSeq" id="XP_014183559.1">
    <property type="nucleotide sequence ID" value="XM_014328084.1"/>
</dbReference>
<feature type="region of interest" description="Disordered" evidence="1">
    <location>
        <begin position="245"/>
        <end position="287"/>
    </location>
</feature>
<feature type="compositionally biased region" description="Polar residues" evidence="1">
    <location>
        <begin position="369"/>
        <end position="384"/>
    </location>
</feature>
<feature type="region of interest" description="Disordered" evidence="1">
    <location>
        <begin position="1396"/>
        <end position="1610"/>
    </location>
</feature>
<feature type="compositionally biased region" description="Low complexity" evidence="1">
    <location>
        <begin position="703"/>
        <end position="713"/>
    </location>
</feature>
<feature type="compositionally biased region" description="Basic and acidic residues" evidence="1">
    <location>
        <begin position="1247"/>
        <end position="1260"/>
    </location>
</feature>
<accession>J5TQV5</accession>
<feature type="compositionally biased region" description="Polar residues" evidence="1">
    <location>
        <begin position="1229"/>
        <end position="1245"/>
    </location>
</feature>
<feature type="compositionally biased region" description="Low complexity" evidence="1">
    <location>
        <begin position="462"/>
        <end position="485"/>
    </location>
</feature>
<dbReference type="VEuPathDB" id="FungiDB:A1Q1_05446"/>
<feature type="compositionally biased region" description="Acidic residues" evidence="1">
    <location>
        <begin position="419"/>
        <end position="436"/>
    </location>
</feature>
<feature type="compositionally biased region" description="Polar residues" evidence="1">
    <location>
        <begin position="302"/>
        <end position="320"/>
    </location>
</feature>
<feature type="compositionally biased region" description="Low complexity" evidence="1">
    <location>
        <begin position="1310"/>
        <end position="1321"/>
    </location>
</feature>
<feature type="region of interest" description="Disordered" evidence="1">
    <location>
        <begin position="1724"/>
        <end position="1745"/>
    </location>
</feature>
<feature type="region of interest" description="Disordered" evidence="1">
    <location>
        <begin position="404"/>
        <end position="656"/>
    </location>
</feature>
<sequence>MDKLFRKRTAKKADKDRRKPAPLPKVPPSLNVDIRNSLILPGLSERFSLLLPGMSAVDETSVRDLLAQQRARGQGPALTEEEEELVLAELLRGRQQEEPDKSAATPAEKIDKDKTADKEKTESRNDLPYASIVNRNNSTASVSTGFTGYTDWDGNPPSFDSHDWASTHTARAGGMVSSISGTSFRSDGTHMSPSESNHGHLPSSNSHNSMKQFHKERVQARSYGFTGSASFRDNNYLRQVQKAKANGSIDAKDSYANSFKSPRANGHALPEEVSPNPSSNGSSMPTATSLSVLFSGFNTAPSPQAGSASLNGHESTSPYSAKSRELSVNGERSSEHSKSPMSTMSDQPLPEMRTVPQSDDEGAPRDTPTGRSTQRQSVLMSMNPQQMKRVSLALLEIETHLGRQLSRSDEEQTEVNLNDNDEEREEILDGDDENEDDRDRVHSPVRGQQQGHHAQQPVTDVPSQPAQALPTQQPQQPQQQSQPPAMLDRQNSTASTTSSVFPFTASPASSAHVSRVGTSETRASIITNDASGSGNGNGNNGDATPTIGSLPSSPRTLDFQRHLSSHSSHASHGSQSQSQSHQTSSSHSPQYTHNPMPSTSSVGTEIDNNNPDLIPQPVLKPYRPQPVRATPTPVLGASSGYVPGQPRPVGRANGGNSISSIASSAAPLGLTSPISSPVALSRTSHDGPARAPASGQQLSRAISTHSTHSQQSTRPRPTSNTRGYVPPPGALASRQHPGHAQNHSIHSLTESIGAASVSPHLGKQKLTPEPNGHATEYLDESESSEPERRPESHARSVPSVPSTVRSSAQNLSPPNASDAEDLTPPPSLAELAAPSSVRSYGRTASMNSFSSTFNNSPDLDSNSPWDAIVNAEKSPLDSMQYWAQSEQDRNQLDLLKSISGMGKEDLALIQGQLVEKAKADGADGESPITEPSTESLPWTPYGGPNIDDSTEHIPIPPSFMNVTDLPKGPPPPRPPPPSESPAISIPTSPPSSAAHGRNPSSQVQSPIDMGGSISSRNFEFVGPVTSRKGSQTSPNDVSGSISGHERMVSNAMTESEAGHGGDHTRNVSNSRKWLDDDPTKRRDIEERIRGATTDLFRAPSRSAHKRHLSKKQIRAIGDPTLLSTSHNVPCTPIVSTLKPEDKAKPLKKEKSMRWRKLSSFGGKKSSVSDMPPPPNPIPKLQPANASPTPSPTQVVQLKSKHEIMKAQQRAKTADSVSPDLTEFKFPRAPSTTPNGQANGQTSPSPSAKKEAKPLPTHERTASTAQSASVHDRSASSSTQLTQMTQRTTTSKRSPTAKIRSGSTSSAKVRSPSSSISQQTPPATRAPSAAQRFPATPNDFAPVDDTEDDTMRPYSRQRGHSRQASDASVAISTFMEAGRSLGIEENRLSHMLAQTGYERPGTGMSMRSRTHSRSNTPSFSMHSPPMSPGITGSRFGSMSSAANGPWRIPSPVAEDKERDTPQVVRRTIVVPDDGESHRGDSFRQSRYDSMYRPSMDSYRRNDSVYRPSMDSYRPSLDLRPSTPPLQLQRAETNQSAHSVSPGRPGMVRGNSIRRKPVQWASGDQELISNSPRGPGHGRQLSEASEAEEELHFPPPINFNDSTRSARSSMGPSVNGSIYDYYSGDRDSVRDSVAGGSIAGGSMRRARDLERGQRAAQRGRPAQLGALCVGIAGLGVEDRDLPWRVGPTERLDWMRPETRVYYTSSADVGDLIDQLSSDLAGASRGRIDIRPSSPREYGADLEPVPSPAGLPLAYANSPLKGSSLRYPVPDAGERVSYGTSEEGEKTVEDRLQALMDRLKAAPGGVGRAPSRTAV</sequence>
<feature type="region of interest" description="Disordered" evidence="1">
    <location>
        <begin position="1761"/>
        <end position="1785"/>
    </location>
</feature>
<feature type="region of interest" description="Disordered" evidence="1">
    <location>
        <begin position="676"/>
        <end position="743"/>
    </location>
</feature>
<feature type="compositionally biased region" description="Basic and acidic residues" evidence="1">
    <location>
        <begin position="108"/>
        <end position="125"/>
    </location>
</feature>
<feature type="compositionally biased region" description="Polar residues" evidence="1">
    <location>
        <begin position="591"/>
        <end position="611"/>
    </location>
</feature>
<evidence type="ECO:0000313" key="2">
    <source>
        <dbReference type="EMBL" id="EJT52236.1"/>
    </source>
</evidence>
<feature type="compositionally biased region" description="Basic and acidic residues" evidence="1">
    <location>
        <begin position="1072"/>
        <end position="1089"/>
    </location>
</feature>
<dbReference type="HOGENOM" id="CLU_002838_0_0_1"/>
<feature type="compositionally biased region" description="Polar residues" evidence="1">
    <location>
        <begin position="1027"/>
        <end position="1041"/>
    </location>
</feature>
<feature type="region of interest" description="Disordered" evidence="1">
    <location>
        <begin position="92"/>
        <end position="132"/>
    </location>
</feature>
<feature type="compositionally biased region" description="Polar residues" evidence="1">
    <location>
        <begin position="180"/>
        <end position="211"/>
    </location>
</feature>
<feature type="region of interest" description="Disordered" evidence="1">
    <location>
        <begin position="302"/>
        <end position="384"/>
    </location>
</feature>
<evidence type="ECO:0000313" key="3">
    <source>
        <dbReference type="Proteomes" id="UP000002748"/>
    </source>
</evidence>
<proteinExistence type="predicted"/>
<feature type="compositionally biased region" description="Polar residues" evidence="1">
    <location>
        <begin position="1183"/>
        <end position="1196"/>
    </location>
</feature>
<dbReference type="GeneID" id="25988958"/>
<feature type="compositionally biased region" description="Low complexity" evidence="1">
    <location>
        <begin position="274"/>
        <end position="283"/>
    </location>
</feature>
<evidence type="ECO:0000256" key="1">
    <source>
        <dbReference type="SAM" id="MobiDB-lite"/>
    </source>
</evidence>
<feature type="compositionally biased region" description="Pro residues" evidence="1">
    <location>
        <begin position="967"/>
        <end position="979"/>
    </location>
</feature>
<feature type="compositionally biased region" description="Polar residues" evidence="1">
    <location>
        <begin position="1597"/>
        <end position="1610"/>
    </location>
</feature>
<dbReference type="KEGG" id="tasa:A1Q1_05446"/>
<feature type="compositionally biased region" description="Polar residues" evidence="1">
    <location>
        <begin position="546"/>
        <end position="555"/>
    </location>
</feature>
<feature type="compositionally biased region" description="Low complexity" evidence="1">
    <location>
        <begin position="1274"/>
        <end position="1293"/>
    </location>
</feature>
<name>J5TQV5_TRIAS</name>
<feature type="compositionally biased region" description="Basic and acidic residues" evidence="1">
    <location>
        <begin position="785"/>
        <end position="794"/>
    </location>
</feature>
<feature type="compositionally biased region" description="Low complexity" evidence="1">
    <location>
        <begin position="565"/>
        <end position="590"/>
    </location>
</feature>
<feature type="region of interest" description="Disordered" evidence="1">
    <location>
        <begin position="180"/>
        <end position="215"/>
    </location>
</feature>
<gene>
    <name evidence="2" type="ORF">A1Q1_05446</name>
</gene>
<feature type="region of interest" description="Disordered" evidence="1">
    <location>
        <begin position="917"/>
        <end position="1366"/>
    </location>
</feature>
<feature type="compositionally biased region" description="Basic and acidic residues" evidence="1">
    <location>
        <begin position="1473"/>
        <end position="1485"/>
    </location>
</feature>
<dbReference type="EMBL" id="ALBS01000030">
    <property type="protein sequence ID" value="EJT52236.1"/>
    <property type="molecule type" value="Genomic_DNA"/>
</dbReference>
<feature type="compositionally biased region" description="Basic residues" evidence="1">
    <location>
        <begin position="1102"/>
        <end position="1113"/>
    </location>
</feature>